<dbReference type="PROSITE" id="PS51819">
    <property type="entry name" value="VOC"/>
    <property type="match status" value="1"/>
</dbReference>
<evidence type="ECO:0000256" key="2">
    <source>
        <dbReference type="ARBA" id="ARBA00005877"/>
    </source>
</evidence>
<evidence type="ECO:0000313" key="8">
    <source>
        <dbReference type="Proteomes" id="UP000654345"/>
    </source>
</evidence>
<dbReference type="RefSeq" id="WP_236039074.1">
    <property type="nucleotide sequence ID" value="NZ_BNJG01000004.1"/>
</dbReference>
<dbReference type="InterPro" id="IPR037523">
    <property type="entry name" value="VOC_core"/>
</dbReference>
<dbReference type="Pfam" id="PF00903">
    <property type="entry name" value="Glyoxalase"/>
    <property type="match status" value="1"/>
</dbReference>
<proteinExistence type="inferred from homology"/>
<dbReference type="InterPro" id="IPR005956">
    <property type="entry name" value="4OHPhenylPyrv_dOase"/>
</dbReference>
<keyword evidence="4" id="KW-0677">Repeat</keyword>
<evidence type="ECO:0000256" key="4">
    <source>
        <dbReference type="ARBA" id="ARBA00022737"/>
    </source>
</evidence>
<accession>A0ABQ3V6V7</accession>
<keyword evidence="3" id="KW-0479">Metal-binding</keyword>
<dbReference type="Gene3D" id="3.10.180.10">
    <property type="entry name" value="2,3-Dihydroxybiphenyl 1,2-Dioxygenase, domain 1"/>
    <property type="match status" value="2"/>
</dbReference>
<dbReference type="NCBIfam" id="TIGR01263">
    <property type="entry name" value="4HPPD"/>
    <property type="match status" value="1"/>
</dbReference>
<feature type="domain" description="VOC" evidence="6">
    <location>
        <begin position="54"/>
        <end position="205"/>
    </location>
</feature>
<evidence type="ECO:0000256" key="1">
    <source>
        <dbReference type="ARBA" id="ARBA00001962"/>
    </source>
</evidence>
<name>A0ABQ3V6V7_9CHLR</name>
<sequence length="248" mass="27903">MVIEDDAGKVTKATISVYGDVVHSFIQRDEECETFLPTYQKLNDTLDTGTGIDSFDHFAISLPAGEVERWFDFYTRVLGFSQLHEEDIATEYSAMNSIAVQDSSEKIKFVLIEPKAGRKKSQIEEFLKYHHGPGVQHVAVHTEDIIGTIRLLEANGVNFVSAPESYYDMLPDRIGTIDESPEALKSVNVLVDKDEWGYLLQIFSLPIQSRPTLFIEVIQRKNARGFGSGNIQALFKALEQEQAKRGNL</sequence>
<reference evidence="7 8" key="1">
    <citation type="journal article" date="2021" name="Int. J. Syst. Evol. Microbiol.">
        <title>Reticulibacter mediterranei gen. nov., sp. nov., within the new family Reticulibacteraceae fam. nov., and Ktedonospora formicarum gen. nov., sp. nov., Ktedonobacter robiniae sp. nov., Dictyobacter formicarum sp. nov. and Dictyobacter arantiisoli sp. nov., belonging to the class Ktedonobacteria.</title>
        <authorList>
            <person name="Yabe S."/>
            <person name="Zheng Y."/>
            <person name="Wang C.M."/>
            <person name="Sakai Y."/>
            <person name="Abe K."/>
            <person name="Yokota A."/>
            <person name="Donadio S."/>
            <person name="Cavaletti L."/>
            <person name="Monciardini P."/>
        </authorList>
    </citation>
    <scope>NUCLEOTIDE SEQUENCE [LARGE SCALE GENOMIC DNA]</scope>
    <source>
        <strain evidence="7 8">SOSP1-30</strain>
    </source>
</reference>
<evidence type="ECO:0000259" key="6">
    <source>
        <dbReference type="PROSITE" id="PS51819"/>
    </source>
</evidence>
<dbReference type="CDD" id="cd07250">
    <property type="entry name" value="HPPD_C_like"/>
    <property type="match status" value="1"/>
</dbReference>
<comment type="caution">
    <text evidence="7">The sequence shown here is derived from an EMBL/GenBank/DDBJ whole genome shotgun (WGS) entry which is preliminary data.</text>
</comment>
<keyword evidence="5" id="KW-0408">Iron</keyword>
<gene>
    <name evidence="7" type="ORF">KSB_86200</name>
</gene>
<dbReference type="SUPFAM" id="SSF54593">
    <property type="entry name" value="Glyoxalase/Bleomycin resistance protein/Dihydroxybiphenyl dioxygenase"/>
    <property type="match status" value="1"/>
</dbReference>
<protein>
    <recommendedName>
        <fullName evidence="6">VOC domain-containing protein</fullName>
    </recommendedName>
</protein>
<keyword evidence="8" id="KW-1185">Reference proteome</keyword>
<dbReference type="PANTHER" id="PTHR11959:SF1">
    <property type="entry name" value="4-HYDROXYPHENYLPYRUVATE DIOXYGENASE"/>
    <property type="match status" value="1"/>
</dbReference>
<evidence type="ECO:0000256" key="3">
    <source>
        <dbReference type="ARBA" id="ARBA00022723"/>
    </source>
</evidence>
<dbReference type="InterPro" id="IPR041735">
    <property type="entry name" value="4OHPhenylPyrv_dOase_C"/>
</dbReference>
<dbReference type="InterPro" id="IPR029068">
    <property type="entry name" value="Glyas_Bleomycin-R_OHBP_Dase"/>
</dbReference>
<comment type="cofactor">
    <cofactor evidence="1">
        <name>Fe cation</name>
        <dbReference type="ChEBI" id="CHEBI:24875"/>
    </cofactor>
</comment>
<evidence type="ECO:0000313" key="7">
    <source>
        <dbReference type="EMBL" id="GHO60145.1"/>
    </source>
</evidence>
<organism evidence="7 8">
    <name type="scientific">Ktedonobacter robiniae</name>
    <dbReference type="NCBI Taxonomy" id="2778365"/>
    <lineage>
        <taxon>Bacteria</taxon>
        <taxon>Bacillati</taxon>
        <taxon>Chloroflexota</taxon>
        <taxon>Ktedonobacteria</taxon>
        <taxon>Ktedonobacterales</taxon>
        <taxon>Ktedonobacteraceae</taxon>
        <taxon>Ktedonobacter</taxon>
    </lineage>
</organism>
<evidence type="ECO:0000256" key="5">
    <source>
        <dbReference type="ARBA" id="ARBA00023004"/>
    </source>
</evidence>
<dbReference type="EMBL" id="BNJG01000004">
    <property type="protein sequence ID" value="GHO60145.1"/>
    <property type="molecule type" value="Genomic_DNA"/>
</dbReference>
<dbReference type="InterPro" id="IPR004360">
    <property type="entry name" value="Glyas_Fos-R_dOase_dom"/>
</dbReference>
<dbReference type="Proteomes" id="UP000654345">
    <property type="component" value="Unassembled WGS sequence"/>
</dbReference>
<dbReference type="PANTHER" id="PTHR11959">
    <property type="entry name" value="4-HYDROXYPHENYLPYRUVATE DIOXYGENASE"/>
    <property type="match status" value="1"/>
</dbReference>
<comment type="similarity">
    <text evidence="2">Belongs to the 4HPPD family.</text>
</comment>